<evidence type="ECO:0000313" key="2">
    <source>
        <dbReference type="EMBL" id="CPV70704.1"/>
    </source>
</evidence>
<dbReference type="RefSeq" id="WP_228539317.1">
    <property type="nucleotide sequence ID" value="NZ_CSUJ01000008.1"/>
</dbReference>
<protein>
    <submittedName>
        <fullName evidence="2">Uncharacterized protein</fullName>
    </submittedName>
</protein>
<evidence type="ECO:0000256" key="1">
    <source>
        <dbReference type="SAM" id="MobiDB-lite"/>
    </source>
</evidence>
<dbReference type="Proteomes" id="UP000045782">
    <property type="component" value="Unassembled WGS sequence"/>
</dbReference>
<feature type="region of interest" description="Disordered" evidence="1">
    <location>
        <begin position="14"/>
        <end position="51"/>
    </location>
</feature>
<proteinExistence type="predicted"/>
<dbReference type="AlphaFoldDB" id="A0A0U0ZW95"/>
<reference evidence="2 3" key="1">
    <citation type="submission" date="2015-03" db="EMBL/GenBank/DDBJ databases">
        <authorList>
            <person name="Murphy D."/>
        </authorList>
    </citation>
    <scope>NUCLEOTIDE SEQUENCE [LARGE SCALE GENOMIC DNA]</scope>
    <source>
        <strain evidence="2 3">PAP088</strain>
    </source>
</reference>
<accession>A0A0U0ZW95</accession>
<evidence type="ECO:0000313" key="3">
    <source>
        <dbReference type="Proteomes" id="UP000045782"/>
    </source>
</evidence>
<feature type="compositionally biased region" description="Basic and acidic residues" evidence="1">
    <location>
        <begin position="28"/>
        <end position="44"/>
    </location>
</feature>
<gene>
    <name evidence="2" type="ORF">ERS075579_04854</name>
</gene>
<dbReference type="EMBL" id="CSWP01000012">
    <property type="protein sequence ID" value="CPV70704.1"/>
    <property type="molecule type" value="Genomic_DNA"/>
</dbReference>
<feature type="compositionally biased region" description="Polar residues" evidence="1">
    <location>
        <begin position="16"/>
        <end position="27"/>
    </location>
</feature>
<name>A0A0U0ZW95_9MYCO</name>
<sequence length="78" mass="8940">MSKHITPMAALKKLEQQNNRLKSSYHTASEKRAMKAAREKRQATRAEASAEELQEMLDADIRWLDSLGPRLSQKRSDT</sequence>
<organism evidence="2 3">
    <name type="scientific">Mycobacteroides abscessus</name>
    <dbReference type="NCBI Taxonomy" id="36809"/>
    <lineage>
        <taxon>Bacteria</taxon>
        <taxon>Bacillati</taxon>
        <taxon>Actinomycetota</taxon>
        <taxon>Actinomycetes</taxon>
        <taxon>Mycobacteriales</taxon>
        <taxon>Mycobacteriaceae</taxon>
        <taxon>Mycobacteroides</taxon>
    </lineage>
</organism>